<evidence type="ECO:0000256" key="1">
    <source>
        <dbReference type="SAM" id="MobiDB-lite"/>
    </source>
</evidence>
<reference evidence="2 3" key="1">
    <citation type="submission" date="2018-11" db="EMBL/GenBank/DDBJ databases">
        <title>Genome squencing of methanotrophic bacteria isolated from alkaline groundwater in Korea.</title>
        <authorList>
            <person name="Nguyen L.N."/>
        </authorList>
    </citation>
    <scope>NUCLEOTIDE SEQUENCE [LARGE SCALE GENOMIC DNA]</scope>
    <source>
        <strain evidence="2 3">GW6</strain>
    </source>
</reference>
<dbReference type="Proteomes" id="UP000273982">
    <property type="component" value="Chromosome"/>
</dbReference>
<feature type="compositionally biased region" description="Basic and acidic residues" evidence="1">
    <location>
        <begin position="26"/>
        <end position="44"/>
    </location>
</feature>
<evidence type="ECO:0000313" key="3">
    <source>
        <dbReference type="Proteomes" id="UP000273982"/>
    </source>
</evidence>
<dbReference type="EMBL" id="CP034086">
    <property type="protein sequence ID" value="AZG77579.1"/>
    <property type="molecule type" value="Genomic_DNA"/>
</dbReference>
<evidence type="ECO:0000313" key="2">
    <source>
        <dbReference type="EMBL" id="AZG77579.1"/>
    </source>
</evidence>
<dbReference type="AlphaFoldDB" id="A0A3G8M6E6"/>
<sequence>MTAQNDEQPTNEGEGSRTAAKQYNDATRKFVESGKVDKAAKDAEQAIEGDEAEELKRAEDEGRSHAAPHEQEREI</sequence>
<dbReference type="KEGG" id="mros:EHO51_13030"/>
<protein>
    <submittedName>
        <fullName evidence="2">Uncharacterized protein</fullName>
    </submittedName>
</protein>
<feature type="compositionally biased region" description="Polar residues" evidence="1">
    <location>
        <begin position="1"/>
        <end position="25"/>
    </location>
</feature>
<feature type="region of interest" description="Disordered" evidence="1">
    <location>
        <begin position="1"/>
        <end position="75"/>
    </location>
</feature>
<proteinExistence type="predicted"/>
<name>A0A3G8M6E6_9HYPH</name>
<feature type="compositionally biased region" description="Basic and acidic residues" evidence="1">
    <location>
        <begin position="54"/>
        <end position="75"/>
    </location>
</feature>
<accession>A0A3G8M6E6</accession>
<gene>
    <name evidence="2" type="ORF">EHO51_13030</name>
</gene>
<organism evidence="2 3">
    <name type="scientific">Methylocystis rosea</name>
    <dbReference type="NCBI Taxonomy" id="173366"/>
    <lineage>
        <taxon>Bacteria</taxon>
        <taxon>Pseudomonadati</taxon>
        <taxon>Pseudomonadota</taxon>
        <taxon>Alphaproteobacteria</taxon>
        <taxon>Hyphomicrobiales</taxon>
        <taxon>Methylocystaceae</taxon>
        <taxon>Methylocystis</taxon>
    </lineage>
</organism>
<dbReference type="RefSeq" id="WP_124739242.1">
    <property type="nucleotide sequence ID" value="NZ_CP034086.1"/>
</dbReference>